<evidence type="ECO:0000313" key="4">
    <source>
        <dbReference type="Proteomes" id="UP001293593"/>
    </source>
</evidence>
<proteinExistence type="predicted"/>
<dbReference type="EMBL" id="JAWXYG010000023">
    <property type="protein sequence ID" value="KAK4252563.1"/>
    <property type="molecule type" value="Genomic_DNA"/>
</dbReference>
<protein>
    <submittedName>
        <fullName evidence="3">Uncharacterized protein</fullName>
    </submittedName>
</protein>
<dbReference type="GO" id="GO:0010082">
    <property type="term" value="P:regulation of root meristem growth"/>
    <property type="evidence" value="ECO:0007669"/>
    <property type="project" value="InterPro"/>
</dbReference>
<dbReference type="AlphaFoldDB" id="A0AAE1M7R7"/>
<sequence>MVSPNSINILLILICLLLRFSIGHSLQVKKSTVGTDVNLQAAEQRSVKAEMQQGVAGEMEERTRFIGSGGGRKMETATRLTSKAMRSSQSHQQGINGEASSSTTSSSKVHSIETRDDCNGGGQGCVKRKFSKRSRRFNMSGFVSWNADYAVPRPHPPRNN</sequence>
<feature type="compositionally biased region" description="Polar residues" evidence="1">
    <location>
        <begin position="78"/>
        <end position="99"/>
    </location>
</feature>
<dbReference type="PANTHER" id="PTHR36313">
    <property type="entry name" value="ROOT MERISTEM GROWTH FACTOR 2"/>
    <property type="match status" value="1"/>
</dbReference>
<feature type="region of interest" description="Disordered" evidence="1">
    <location>
        <begin position="62"/>
        <end position="126"/>
    </location>
</feature>
<gene>
    <name evidence="3" type="ORF">QN277_014548</name>
</gene>
<dbReference type="InterPro" id="IPR038804">
    <property type="entry name" value="RGF3"/>
</dbReference>
<reference evidence="3" key="1">
    <citation type="submission" date="2023-10" db="EMBL/GenBank/DDBJ databases">
        <title>Chromosome-level genome of the transformable northern wattle, Acacia crassicarpa.</title>
        <authorList>
            <person name="Massaro I."/>
            <person name="Sinha N.R."/>
            <person name="Poethig S."/>
            <person name="Leichty A.R."/>
        </authorList>
    </citation>
    <scope>NUCLEOTIDE SEQUENCE</scope>
    <source>
        <strain evidence="3">Acra3RX</strain>
        <tissue evidence="3">Leaf</tissue>
    </source>
</reference>
<keyword evidence="4" id="KW-1185">Reference proteome</keyword>
<dbReference type="GO" id="GO:0005615">
    <property type="term" value="C:extracellular space"/>
    <property type="evidence" value="ECO:0007669"/>
    <property type="project" value="TreeGrafter"/>
</dbReference>
<dbReference type="GO" id="GO:0010628">
    <property type="term" value="P:positive regulation of gene expression"/>
    <property type="evidence" value="ECO:0007669"/>
    <property type="project" value="TreeGrafter"/>
</dbReference>
<comment type="caution">
    <text evidence="3">The sequence shown here is derived from an EMBL/GenBank/DDBJ whole genome shotgun (WGS) entry which is preliminary data.</text>
</comment>
<dbReference type="GO" id="GO:0008083">
    <property type="term" value="F:growth factor activity"/>
    <property type="evidence" value="ECO:0007669"/>
    <property type="project" value="InterPro"/>
</dbReference>
<dbReference type="PANTHER" id="PTHR36313:SF2">
    <property type="match status" value="1"/>
</dbReference>
<feature type="signal peptide" evidence="2">
    <location>
        <begin position="1"/>
        <end position="25"/>
    </location>
</feature>
<evidence type="ECO:0000313" key="3">
    <source>
        <dbReference type="EMBL" id="KAK4252563.1"/>
    </source>
</evidence>
<name>A0AAE1M7R7_9FABA</name>
<organism evidence="3 4">
    <name type="scientific">Acacia crassicarpa</name>
    <name type="common">northern wattle</name>
    <dbReference type="NCBI Taxonomy" id="499986"/>
    <lineage>
        <taxon>Eukaryota</taxon>
        <taxon>Viridiplantae</taxon>
        <taxon>Streptophyta</taxon>
        <taxon>Embryophyta</taxon>
        <taxon>Tracheophyta</taxon>
        <taxon>Spermatophyta</taxon>
        <taxon>Magnoliopsida</taxon>
        <taxon>eudicotyledons</taxon>
        <taxon>Gunneridae</taxon>
        <taxon>Pentapetalae</taxon>
        <taxon>rosids</taxon>
        <taxon>fabids</taxon>
        <taxon>Fabales</taxon>
        <taxon>Fabaceae</taxon>
        <taxon>Caesalpinioideae</taxon>
        <taxon>mimosoid clade</taxon>
        <taxon>Acacieae</taxon>
        <taxon>Acacia</taxon>
    </lineage>
</organism>
<keyword evidence="2" id="KW-0732">Signal</keyword>
<accession>A0AAE1M7R7</accession>
<evidence type="ECO:0000256" key="2">
    <source>
        <dbReference type="SAM" id="SignalP"/>
    </source>
</evidence>
<feature type="chain" id="PRO_5042268991" evidence="2">
    <location>
        <begin position="26"/>
        <end position="160"/>
    </location>
</feature>
<evidence type="ECO:0000256" key="1">
    <source>
        <dbReference type="SAM" id="MobiDB-lite"/>
    </source>
</evidence>
<dbReference type="GO" id="GO:0008284">
    <property type="term" value="P:positive regulation of cell population proliferation"/>
    <property type="evidence" value="ECO:0007669"/>
    <property type="project" value="TreeGrafter"/>
</dbReference>
<dbReference type="Proteomes" id="UP001293593">
    <property type="component" value="Unassembled WGS sequence"/>
</dbReference>
<dbReference type="GO" id="GO:0030154">
    <property type="term" value="P:cell differentiation"/>
    <property type="evidence" value="ECO:0007669"/>
    <property type="project" value="TreeGrafter"/>
</dbReference>